<dbReference type="Gene3D" id="3.40.50.1000">
    <property type="entry name" value="HAD superfamily/HAD-like"/>
    <property type="match status" value="1"/>
</dbReference>
<gene>
    <name evidence="1" type="ORF">RI138_15400</name>
</gene>
<evidence type="ECO:0008006" key="3">
    <source>
        <dbReference type="Google" id="ProtNLM"/>
    </source>
</evidence>
<proteinExistence type="predicted"/>
<dbReference type="InterPro" id="IPR023214">
    <property type="entry name" value="HAD_sf"/>
</dbReference>
<accession>A0ABY9VWV1</accession>
<keyword evidence="2" id="KW-1185">Reference proteome</keyword>
<dbReference type="EMBL" id="CP134500">
    <property type="protein sequence ID" value="WNF28103.1"/>
    <property type="molecule type" value="Genomic_DNA"/>
</dbReference>
<evidence type="ECO:0000313" key="1">
    <source>
        <dbReference type="EMBL" id="WNF28103.1"/>
    </source>
</evidence>
<dbReference type="PANTHER" id="PTHR43611:SF3">
    <property type="entry name" value="FLAVIN MONONUCLEOTIDE HYDROLASE 1, CHLOROPLATIC"/>
    <property type="match status" value="1"/>
</dbReference>
<name>A0ABY9VWV1_9ACTN</name>
<sequence length="192" mass="21756">MIIAFDLMDTLLSDPYRSAYEQAFGITYEEFERVRPQGAYHQLECGELAEEDYWAAMRDAGLSFDTDVFHRTRRSGYAWLKGMRELVAECAREHRTVVASNYPRWIEEIERDMLAGTGLEVYASYRFGVRKPSERFFRLLGEETGTGPHDLVLIDDMRANTDTVTALGGIGIPFASAHATRQQLLAHGLLPG</sequence>
<dbReference type="PANTHER" id="PTHR43611">
    <property type="entry name" value="ALPHA-D-GLUCOSE 1-PHOSPHATE PHOSPHATASE"/>
    <property type="match status" value="1"/>
</dbReference>
<organism evidence="1 2">
    <name type="scientific">Streptomyces durocortorensis</name>
    <dbReference type="NCBI Taxonomy" id="2811104"/>
    <lineage>
        <taxon>Bacteria</taxon>
        <taxon>Bacillati</taxon>
        <taxon>Actinomycetota</taxon>
        <taxon>Actinomycetes</taxon>
        <taxon>Kitasatosporales</taxon>
        <taxon>Streptomycetaceae</taxon>
        <taxon>Streptomyces</taxon>
    </lineage>
</organism>
<dbReference type="Proteomes" id="UP001303236">
    <property type="component" value="Chromosome"/>
</dbReference>
<reference evidence="1 2" key="1">
    <citation type="submission" date="2023-09" db="EMBL/GenBank/DDBJ databases">
        <title>Genome completion map analysis of the actinomycetes C11-1.</title>
        <authorList>
            <person name="Qin P."/>
            <person name="Guan P."/>
        </authorList>
    </citation>
    <scope>NUCLEOTIDE SEQUENCE [LARGE SCALE GENOMIC DNA]</scope>
    <source>
        <strain evidence="1 2">C11-1</strain>
    </source>
</reference>
<dbReference type="SUPFAM" id="SSF56784">
    <property type="entry name" value="HAD-like"/>
    <property type="match status" value="1"/>
</dbReference>
<evidence type="ECO:0000313" key="2">
    <source>
        <dbReference type="Proteomes" id="UP001303236"/>
    </source>
</evidence>
<dbReference type="InterPro" id="IPR036412">
    <property type="entry name" value="HAD-like_sf"/>
</dbReference>
<protein>
    <recommendedName>
        <fullName evidence="3">Hydrolase</fullName>
    </recommendedName>
</protein>